<accession>A0ABP0Q8K3</accession>
<sequence>MAWLAGCANVLKAALLLALLSPRCFCCVAPCVEIALGALGVGGRNLAVPAAAFIDYQKNWNASLAARLGPPIVTIPGGGQTLRDTQQDFVAEEARTSVRLLKQIGSRFVVLLVGWHLAAPLLDILDEEEILSPAWQVLGSETMAAFIAAKRTVGFMYFLPSGKGAKFPDLQRLWSLLGTQDIYGTDQMRAPVGLLGNELFTEGTFASEIGMMNCTPCPKGSFALDAGSVQRTPCPPGTEGPQEGMEICSRCVSGFYMPLGLNTVTAASVSGQLLMSIQALGSIRELSIQWHEPVKTLINLTKILMFDFHFVRTSCFFGTDSPVLFFVNRLLMCPVACALLVCSWIVSKVRGRPKPFNTVMNQCGLLIFAFFLSITRTTLIPFQCVSNPNGSSSMLAHPGIICYESADHAIFAGLALVGVVTQPVAALVLASYLIYTYPSHIASGQGLRFSVGDREVVVVDLLSLCGLFPSRRPSERASIKVSRPRILILSSLMEAEFLSACEVFQSLLQVQLSVECEVIQGIQQMATCRPFAYYLVVLLFRGIFRDKDFAKLLLHAAYCAPSQRTLEMVPVIADSNFDFPSIDTLMKRSPITDSVAAAANDEKDDRLVHDSAELVPHWSHSLGVRHFVGEAGR</sequence>
<dbReference type="InterPro" id="IPR011641">
    <property type="entry name" value="Tyr-kin_ephrin_A/B_rcpt-like"/>
</dbReference>
<keyword evidence="5" id="KW-1185">Reference proteome</keyword>
<feature type="transmembrane region" description="Helical" evidence="1">
    <location>
        <begin position="359"/>
        <end position="382"/>
    </location>
</feature>
<evidence type="ECO:0000313" key="5">
    <source>
        <dbReference type="Proteomes" id="UP001642484"/>
    </source>
</evidence>
<feature type="chain" id="PRO_5047318128" description="Tyrosine-protein kinase ephrin type A/B receptor-like domain-containing protein" evidence="2">
    <location>
        <begin position="27"/>
        <end position="633"/>
    </location>
</feature>
<keyword evidence="1" id="KW-1133">Transmembrane helix</keyword>
<evidence type="ECO:0000259" key="3">
    <source>
        <dbReference type="Pfam" id="PF07699"/>
    </source>
</evidence>
<keyword evidence="2" id="KW-0732">Signal</keyword>
<feature type="signal peptide" evidence="2">
    <location>
        <begin position="1"/>
        <end position="26"/>
    </location>
</feature>
<evidence type="ECO:0000256" key="1">
    <source>
        <dbReference type="SAM" id="Phobius"/>
    </source>
</evidence>
<keyword evidence="1" id="KW-0812">Transmembrane</keyword>
<feature type="transmembrane region" description="Helical" evidence="1">
    <location>
        <begin position="323"/>
        <end position="347"/>
    </location>
</feature>
<dbReference type="Pfam" id="PF07699">
    <property type="entry name" value="Ephrin_rec_like"/>
    <property type="match status" value="1"/>
</dbReference>
<dbReference type="EMBL" id="CAXAMN010024051">
    <property type="protein sequence ID" value="CAK9083481.1"/>
    <property type="molecule type" value="Genomic_DNA"/>
</dbReference>
<feature type="transmembrane region" description="Helical" evidence="1">
    <location>
        <begin position="409"/>
        <end position="435"/>
    </location>
</feature>
<organism evidence="4 5">
    <name type="scientific">Durusdinium trenchii</name>
    <dbReference type="NCBI Taxonomy" id="1381693"/>
    <lineage>
        <taxon>Eukaryota</taxon>
        <taxon>Sar</taxon>
        <taxon>Alveolata</taxon>
        <taxon>Dinophyceae</taxon>
        <taxon>Suessiales</taxon>
        <taxon>Symbiodiniaceae</taxon>
        <taxon>Durusdinium</taxon>
    </lineage>
</organism>
<comment type="caution">
    <text evidence="4">The sequence shown here is derived from an EMBL/GenBank/DDBJ whole genome shotgun (WGS) entry which is preliminary data.</text>
</comment>
<keyword evidence="1" id="KW-0472">Membrane</keyword>
<feature type="domain" description="Tyrosine-protein kinase ephrin type A/B receptor-like" evidence="3">
    <location>
        <begin position="203"/>
        <end position="244"/>
    </location>
</feature>
<reference evidence="4 5" key="1">
    <citation type="submission" date="2024-02" db="EMBL/GenBank/DDBJ databases">
        <authorList>
            <person name="Chen Y."/>
            <person name="Shah S."/>
            <person name="Dougan E. K."/>
            <person name="Thang M."/>
            <person name="Chan C."/>
        </authorList>
    </citation>
    <scope>NUCLEOTIDE SEQUENCE [LARGE SCALE GENOMIC DNA]</scope>
</reference>
<dbReference type="Gene3D" id="2.10.50.10">
    <property type="entry name" value="Tumor Necrosis Factor Receptor, subunit A, domain 2"/>
    <property type="match status" value="1"/>
</dbReference>
<protein>
    <recommendedName>
        <fullName evidence="3">Tyrosine-protein kinase ephrin type A/B receptor-like domain-containing protein</fullName>
    </recommendedName>
</protein>
<dbReference type="SMART" id="SM01411">
    <property type="entry name" value="Ephrin_rec_like"/>
    <property type="match status" value="1"/>
</dbReference>
<proteinExistence type="predicted"/>
<dbReference type="Proteomes" id="UP001642484">
    <property type="component" value="Unassembled WGS sequence"/>
</dbReference>
<gene>
    <name evidence="4" type="ORF">CCMP2556_LOCUS40692</name>
</gene>
<name>A0ABP0Q8K3_9DINO</name>
<evidence type="ECO:0000313" key="4">
    <source>
        <dbReference type="EMBL" id="CAK9083481.1"/>
    </source>
</evidence>
<evidence type="ECO:0000256" key="2">
    <source>
        <dbReference type="SAM" id="SignalP"/>
    </source>
</evidence>